<accession>A0A0D8P5B6</accession>
<dbReference type="Proteomes" id="UP000241190">
    <property type="component" value="Unassembled WGS sequence"/>
</dbReference>
<evidence type="ECO:0000313" key="5">
    <source>
        <dbReference type="EMBL" id="PSV96058.1"/>
    </source>
</evidence>
<keyword evidence="1" id="KW-0805">Transcription regulation</keyword>
<dbReference type="Gene3D" id="1.10.10.60">
    <property type="entry name" value="Homeodomain-like"/>
    <property type="match status" value="1"/>
</dbReference>
<dbReference type="InterPro" id="IPR003313">
    <property type="entry name" value="AraC-bd"/>
</dbReference>
<evidence type="ECO:0000313" key="8">
    <source>
        <dbReference type="Proteomes" id="UP000241954"/>
    </source>
</evidence>
<dbReference type="RefSeq" id="WP_045038091.1">
    <property type="nucleotide sequence ID" value="NZ_JZSR01000033.1"/>
</dbReference>
<dbReference type="InterPro" id="IPR014710">
    <property type="entry name" value="RmlC-like_jellyroll"/>
</dbReference>
<dbReference type="STRING" id="56192.UB38_07405"/>
<dbReference type="GO" id="GO:0003700">
    <property type="term" value="F:DNA-binding transcription factor activity"/>
    <property type="evidence" value="ECO:0007669"/>
    <property type="project" value="InterPro"/>
</dbReference>
<dbReference type="OrthoDB" id="9814125at2"/>
<dbReference type="Gene3D" id="2.60.120.10">
    <property type="entry name" value="Jelly Rolls"/>
    <property type="match status" value="1"/>
</dbReference>
<dbReference type="SMART" id="SM00342">
    <property type="entry name" value="HTH_ARAC"/>
    <property type="match status" value="1"/>
</dbReference>
<dbReference type="SUPFAM" id="SSF46689">
    <property type="entry name" value="Homeodomain-like"/>
    <property type="match status" value="1"/>
</dbReference>
<dbReference type="EMBL" id="PYLW01000012">
    <property type="protein sequence ID" value="PSV96058.1"/>
    <property type="molecule type" value="Genomic_DNA"/>
</dbReference>
<proteinExistence type="predicted"/>
<feature type="domain" description="HTH araC/xylS-type" evidence="4">
    <location>
        <begin position="192"/>
        <end position="290"/>
    </location>
</feature>
<dbReference type="InterPro" id="IPR009057">
    <property type="entry name" value="Homeodomain-like_sf"/>
</dbReference>
<dbReference type="InterPro" id="IPR018060">
    <property type="entry name" value="HTH_AraC"/>
</dbReference>
<evidence type="ECO:0000256" key="3">
    <source>
        <dbReference type="ARBA" id="ARBA00023163"/>
    </source>
</evidence>
<dbReference type="GeneID" id="93549296"/>
<protein>
    <recommendedName>
        <fullName evidence="4">HTH araC/xylS-type domain-containing protein</fullName>
    </recommendedName>
</protein>
<evidence type="ECO:0000256" key="1">
    <source>
        <dbReference type="ARBA" id="ARBA00023015"/>
    </source>
</evidence>
<keyword evidence="7" id="KW-1185">Reference proteome</keyword>
<dbReference type="SUPFAM" id="SSF51215">
    <property type="entry name" value="Regulatory protein AraC"/>
    <property type="match status" value="1"/>
</dbReference>
<dbReference type="GO" id="GO:0043565">
    <property type="term" value="F:sequence-specific DNA binding"/>
    <property type="evidence" value="ECO:0007669"/>
    <property type="project" value="InterPro"/>
</dbReference>
<dbReference type="Pfam" id="PF12833">
    <property type="entry name" value="HTH_18"/>
    <property type="match status" value="1"/>
</dbReference>
<dbReference type="PANTHER" id="PTHR43280:SF32">
    <property type="entry name" value="TRANSCRIPTIONAL REGULATORY PROTEIN"/>
    <property type="match status" value="1"/>
</dbReference>
<name>A0A0D8P5B6_9GAMM</name>
<dbReference type="InterPro" id="IPR037923">
    <property type="entry name" value="HTH-like"/>
</dbReference>
<gene>
    <name evidence="5" type="ORF">C9I88_12065</name>
    <name evidence="6" type="ORF">C9J52_08060</name>
</gene>
<evidence type="ECO:0000313" key="7">
    <source>
        <dbReference type="Proteomes" id="UP000241190"/>
    </source>
</evidence>
<evidence type="ECO:0000259" key="4">
    <source>
        <dbReference type="PROSITE" id="PS01124"/>
    </source>
</evidence>
<keyword evidence="2" id="KW-0238">DNA-binding</keyword>
<evidence type="ECO:0000256" key="2">
    <source>
        <dbReference type="ARBA" id="ARBA00023125"/>
    </source>
</evidence>
<dbReference type="PROSITE" id="PS01124">
    <property type="entry name" value="HTH_ARAC_FAMILY_2"/>
    <property type="match status" value="1"/>
</dbReference>
<dbReference type="EMBL" id="PYOP01000010">
    <property type="protein sequence ID" value="PSW98142.1"/>
    <property type="molecule type" value="Genomic_DNA"/>
</dbReference>
<sequence>MKIIDNLAFKGNHDSDIEFTLCTLKSLCLKTEILPVTIPHRLHFYSLIIITEGEGYHYIDFKKYHYKAGSVFILEPSQVHYFELNNESDGYIFTFTENLIFSDDKDQYRTVITQLFENHNHVTMSLNVDNIIEQQALNLILNVQLLIQEYNIADDVCKEEILRSLLRVLLLKIVRFYPTLAEKYHPDFIIIKQFKQQLEENFRITRQVTDYTNTLGCTPKKINHICKALTGFTAKELIDSRVILEIKRLLAYSNISINEMAEYLGFDEATNLAKFFKRHTQLSPKEFRSVSRIQKTTIRRAFY</sequence>
<comment type="caution">
    <text evidence="5">The sequence shown here is derived from an EMBL/GenBank/DDBJ whole genome shotgun (WGS) entry which is preliminary data.</text>
</comment>
<dbReference type="Pfam" id="PF02311">
    <property type="entry name" value="AraC_binding"/>
    <property type="match status" value="1"/>
</dbReference>
<dbReference type="PANTHER" id="PTHR43280">
    <property type="entry name" value="ARAC-FAMILY TRANSCRIPTIONAL REGULATOR"/>
    <property type="match status" value="1"/>
</dbReference>
<keyword evidence="3" id="KW-0804">Transcription</keyword>
<organism evidence="5 8">
    <name type="scientific">Photobacterium iliopiscarium</name>
    <dbReference type="NCBI Taxonomy" id="56192"/>
    <lineage>
        <taxon>Bacteria</taxon>
        <taxon>Pseudomonadati</taxon>
        <taxon>Pseudomonadota</taxon>
        <taxon>Gammaproteobacteria</taxon>
        <taxon>Vibrionales</taxon>
        <taxon>Vibrionaceae</taxon>
        <taxon>Photobacterium</taxon>
    </lineage>
</organism>
<dbReference type="AlphaFoldDB" id="A0A0D8P5B6"/>
<evidence type="ECO:0000313" key="6">
    <source>
        <dbReference type="EMBL" id="PSW98142.1"/>
    </source>
</evidence>
<reference evidence="5 8" key="1">
    <citation type="submission" date="2018-01" db="EMBL/GenBank/DDBJ databases">
        <title>Whole genome sequencing of Histamine producing bacteria.</title>
        <authorList>
            <person name="Butler K."/>
        </authorList>
    </citation>
    <scope>NUCLEOTIDE SEQUENCE [LARGE SCALE GENOMIC DNA]</scope>
    <source>
        <strain evidence="6 7">ATCC 51761</strain>
        <strain evidence="5 8">NCIMB 13481</strain>
    </source>
</reference>
<dbReference type="Proteomes" id="UP000241954">
    <property type="component" value="Unassembled WGS sequence"/>
</dbReference>